<dbReference type="AlphaFoldDB" id="A0A1H9HIN5"/>
<feature type="transmembrane region" description="Helical" evidence="1">
    <location>
        <begin position="36"/>
        <end position="54"/>
    </location>
</feature>
<sequence length="129" mass="12810">MEPRQRLVGTVALVLAGLLAVGTVVAVVAAGRSGDWVLASSGAVLTAAAASQWGAVRARARGGRLLVGEVALLVGLGAVALVLCGVDFVTGERDARAFTVLFAAALVAIVGGVVGTYARSSRSGPDRPS</sequence>
<keyword evidence="3" id="KW-1185">Reference proteome</keyword>
<dbReference type="RefSeq" id="WP_091180419.1">
    <property type="nucleotide sequence ID" value="NZ_FOFA01000004.1"/>
</dbReference>
<evidence type="ECO:0000313" key="2">
    <source>
        <dbReference type="EMBL" id="SEQ62092.1"/>
    </source>
</evidence>
<protein>
    <submittedName>
        <fullName evidence="2">Uncharacterized protein</fullName>
    </submittedName>
</protein>
<organism evidence="2 3">
    <name type="scientific">Microlunatus flavus</name>
    <dbReference type="NCBI Taxonomy" id="1036181"/>
    <lineage>
        <taxon>Bacteria</taxon>
        <taxon>Bacillati</taxon>
        <taxon>Actinomycetota</taxon>
        <taxon>Actinomycetes</taxon>
        <taxon>Propionibacteriales</taxon>
        <taxon>Propionibacteriaceae</taxon>
        <taxon>Microlunatus</taxon>
    </lineage>
</organism>
<keyword evidence="1" id="KW-0472">Membrane</keyword>
<dbReference type="Proteomes" id="UP000198504">
    <property type="component" value="Unassembled WGS sequence"/>
</dbReference>
<proteinExistence type="predicted"/>
<keyword evidence="1" id="KW-1133">Transmembrane helix</keyword>
<evidence type="ECO:0000256" key="1">
    <source>
        <dbReference type="SAM" id="Phobius"/>
    </source>
</evidence>
<keyword evidence="1" id="KW-0812">Transmembrane</keyword>
<evidence type="ECO:0000313" key="3">
    <source>
        <dbReference type="Proteomes" id="UP000198504"/>
    </source>
</evidence>
<feature type="transmembrane region" description="Helical" evidence="1">
    <location>
        <begin position="95"/>
        <end position="118"/>
    </location>
</feature>
<name>A0A1H9HIN5_9ACTN</name>
<feature type="transmembrane region" description="Helical" evidence="1">
    <location>
        <begin position="66"/>
        <end position="89"/>
    </location>
</feature>
<dbReference type="EMBL" id="FOFA01000004">
    <property type="protein sequence ID" value="SEQ62092.1"/>
    <property type="molecule type" value="Genomic_DNA"/>
</dbReference>
<reference evidence="3" key="1">
    <citation type="submission" date="2016-10" db="EMBL/GenBank/DDBJ databases">
        <authorList>
            <person name="Varghese N."/>
            <person name="Submissions S."/>
        </authorList>
    </citation>
    <scope>NUCLEOTIDE SEQUENCE [LARGE SCALE GENOMIC DNA]</scope>
    <source>
        <strain evidence="3">CGMCC 4.6856</strain>
    </source>
</reference>
<gene>
    <name evidence="2" type="ORF">SAMN05421756_104267</name>
</gene>
<accession>A0A1H9HIN5</accession>
<dbReference type="STRING" id="1036181.SAMN05421756_104267"/>